<organism evidence="6 7">
    <name type="scientific">Entomortierella chlamydospora</name>
    <dbReference type="NCBI Taxonomy" id="101097"/>
    <lineage>
        <taxon>Eukaryota</taxon>
        <taxon>Fungi</taxon>
        <taxon>Fungi incertae sedis</taxon>
        <taxon>Mucoromycota</taxon>
        <taxon>Mortierellomycotina</taxon>
        <taxon>Mortierellomycetes</taxon>
        <taxon>Mortierellales</taxon>
        <taxon>Mortierellaceae</taxon>
        <taxon>Entomortierella</taxon>
    </lineage>
</organism>
<comment type="caution">
    <text evidence="6">The sequence shown here is derived from an EMBL/GenBank/DDBJ whole genome shotgun (WGS) entry which is preliminary data.</text>
</comment>
<dbReference type="InterPro" id="IPR010291">
    <property type="entry name" value="Ion_channel_UNC-93"/>
</dbReference>
<evidence type="ECO:0000313" key="6">
    <source>
        <dbReference type="EMBL" id="KAF9998131.1"/>
    </source>
</evidence>
<name>A0A9P6MG95_9FUNG</name>
<sequence length="446" mass="48836">MGFRWTSPLTQVLAVGVICFCCPGMYNALNSIGGGGQVDSTVGQNANVALYTCCAIFGLLSGAIHTKLGSKWTIFIGSLTYVLYVGSLLCYNHTKAGAFPIAAGGILGVGAGMLWTAQGAMMMAYPREQDKGKFIGYFWAIFNMGGVVGSGIALGINFHETGSEKSLGDATYAAIMAIMAVGSLVALFLVPSSKVTHSNGDHILIQKSPTWTSEIVAIFKLFLNWRMLVLIPMFLSSNWFYSYQFSTVNGRYFSLRTQSLNNILYWASQIVGSYSFARLLDFKGASRRTRAIWGIIAVVVCFVATWTGGIFFQRTFSFNEPKPNHDFDEGSSYVGPLFLYIFYGLNDAARQTYIYWLMGALSNDATVLSRYAGFYKCIQSSGAAISWRINAVSTSYMHELIICYALLGVSIPGALYLALNIKEHSNEDKVVEDDLVHEVKGQDEKA</sequence>
<evidence type="ECO:0000256" key="4">
    <source>
        <dbReference type="ARBA" id="ARBA00023136"/>
    </source>
</evidence>
<dbReference type="Pfam" id="PF05978">
    <property type="entry name" value="UNC-93"/>
    <property type="match status" value="1"/>
</dbReference>
<feature type="transmembrane region" description="Helical" evidence="5">
    <location>
        <begin position="72"/>
        <end position="91"/>
    </location>
</feature>
<dbReference type="OrthoDB" id="196103at2759"/>
<dbReference type="AlphaFoldDB" id="A0A9P6MG95"/>
<feature type="transmembrane region" description="Helical" evidence="5">
    <location>
        <begin position="223"/>
        <end position="243"/>
    </location>
</feature>
<gene>
    <name evidence="6" type="ORF">BGZ80_006856</name>
</gene>
<dbReference type="InterPro" id="IPR036259">
    <property type="entry name" value="MFS_trans_sf"/>
</dbReference>
<dbReference type="GO" id="GO:0016020">
    <property type="term" value="C:membrane"/>
    <property type="evidence" value="ECO:0007669"/>
    <property type="project" value="UniProtKB-SubCell"/>
</dbReference>
<keyword evidence="4 5" id="KW-0472">Membrane</keyword>
<dbReference type="SUPFAM" id="SSF103473">
    <property type="entry name" value="MFS general substrate transporter"/>
    <property type="match status" value="1"/>
</dbReference>
<feature type="transmembrane region" description="Helical" evidence="5">
    <location>
        <begin position="12"/>
        <end position="28"/>
    </location>
</feature>
<dbReference type="InterPro" id="IPR051617">
    <property type="entry name" value="UNC-93-like_regulator"/>
</dbReference>
<dbReference type="PANTHER" id="PTHR23294:SF59">
    <property type="entry name" value="UNC93-LIKE PROTEIN C922.05C"/>
    <property type="match status" value="1"/>
</dbReference>
<keyword evidence="7" id="KW-1185">Reference proteome</keyword>
<evidence type="ECO:0000256" key="5">
    <source>
        <dbReference type="SAM" id="Phobius"/>
    </source>
</evidence>
<feature type="transmembrane region" description="Helical" evidence="5">
    <location>
        <begin position="292"/>
        <end position="312"/>
    </location>
</feature>
<dbReference type="Gene3D" id="1.20.1250.20">
    <property type="entry name" value="MFS general substrate transporter like domains"/>
    <property type="match status" value="1"/>
</dbReference>
<evidence type="ECO:0000313" key="7">
    <source>
        <dbReference type="Proteomes" id="UP000703661"/>
    </source>
</evidence>
<evidence type="ECO:0000256" key="2">
    <source>
        <dbReference type="ARBA" id="ARBA00022692"/>
    </source>
</evidence>
<protein>
    <recommendedName>
        <fullName evidence="8">MFS general substrate transporter</fullName>
    </recommendedName>
</protein>
<feature type="transmembrane region" description="Helical" evidence="5">
    <location>
        <begin position="170"/>
        <end position="190"/>
    </location>
</feature>
<dbReference type="PANTHER" id="PTHR23294">
    <property type="entry name" value="ET TRANSLATION PRODUCT-RELATED"/>
    <property type="match status" value="1"/>
</dbReference>
<feature type="transmembrane region" description="Helical" evidence="5">
    <location>
        <begin position="263"/>
        <end position="280"/>
    </location>
</feature>
<feature type="transmembrane region" description="Helical" evidence="5">
    <location>
        <begin position="137"/>
        <end position="158"/>
    </location>
</feature>
<evidence type="ECO:0000256" key="1">
    <source>
        <dbReference type="ARBA" id="ARBA00004141"/>
    </source>
</evidence>
<dbReference type="EMBL" id="JAAAID010003411">
    <property type="protein sequence ID" value="KAF9998131.1"/>
    <property type="molecule type" value="Genomic_DNA"/>
</dbReference>
<comment type="subcellular location">
    <subcellularLocation>
        <location evidence="1">Membrane</location>
        <topology evidence="1">Multi-pass membrane protein</topology>
    </subcellularLocation>
</comment>
<evidence type="ECO:0000256" key="3">
    <source>
        <dbReference type="ARBA" id="ARBA00022989"/>
    </source>
</evidence>
<feature type="transmembrane region" description="Helical" evidence="5">
    <location>
        <begin position="97"/>
        <end position="117"/>
    </location>
</feature>
<proteinExistence type="predicted"/>
<reference evidence="6" key="1">
    <citation type="journal article" date="2020" name="Fungal Divers.">
        <title>Resolving the Mortierellaceae phylogeny through synthesis of multi-gene phylogenetics and phylogenomics.</title>
        <authorList>
            <person name="Vandepol N."/>
            <person name="Liber J."/>
            <person name="Desiro A."/>
            <person name="Na H."/>
            <person name="Kennedy M."/>
            <person name="Barry K."/>
            <person name="Grigoriev I.V."/>
            <person name="Miller A.N."/>
            <person name="O'Donnell K."/>
            <person name="Stajich J.E."/>
            <person name="Bonito G."/>
        </authorList>
    </citation>
    <scope>NUCLEOTIDE SEQUENCE</scope>
    <source>
        <strain evidence="6">NRRL 2769</strain>
    </source>
</reference>
<keyword evidence="3 5" id="KW-1133">Transmembrane helix</keyword>
<dbReference type="Proteomes" id="UP000703661">
    <property type="component" value="Unassembled WGS sequence"/>
</dbReference>
<accession>A0A9P6MG95</accession>
<feature type="transmembrane region" description="Helical" evidence="5">
    <location>
        <begin position="396"/>
        <end position="419"/>
    </location>
</feature>
<keyword evidence="2 5" id="KW-0812">Transmembrane</keyword>
<evidence type="ECO:0008006" key="8">
    <source>
        <dbReference type="Google" id="ProtNLM"/>
    </source>
</evidence>
<feature type="transmembrane region" description="Helical" evidence="5">
    <location>
        <begin position="48"/>
        <end position="65"/>
    </location>
</feature>